<evidence type="ECO:0000256" key="3">
    <source>
        <dbReference type="ARBA" id="ARBA00037883"/>
    </source>
</evidence>
<dbReference type="Proteomes" id="UP000530263">
    <property type="component" value="Unassembled WGS sequence"/>
</dbReference>
<dbReference type="PANTHER" id="PTHR22603:SF35">
    <property type="entry name" value="CHOLINE_ETHANOLAMINE KINASE"/>
    <property type="match status" value="1"/>
</dbReference>
<keyword evidence="1" id="KW-0443">Lipid metabolism</keyword>
<dbReference type="GO" id="GO:0004305">
    <property type="term" value="F:ethanolamine kinase activity"/>
    <property type="evidence" value="ECO:0007669"/>
    <property type="project" value="UniProtKB-EC"/>
</dbReference>
<sequence>TRLQAYAWCREFLAGSWKLIGPEEFGIGLVSGGLSNLLFKCALPEHILSVGDEPRQVLLRVYGAILQLPRVSVGLPGLWGGHCPRGHCPCPQGVDSLVLESVMFAILAERALGPRLYGVFPQGRLEQYIPSRRLRTEDLRDPDISKEIAVKMSRFHGMVMPFNKEPKWLFGTMEWYLKQISELTFPEEEQLKKFNQLKTYNLQEEMKSLRELLEATPSPVVFCHNDVQEGNILLLAGHEDSSDKLMLIDFEYSSYNYRWGWGLRGLGWALRGAALLTPPFHSGFDIGNHFCEWVYNYTHDSWPFFKASPENYPSRQQQLHFIRHYLSEDSGRRGDTTHEEQARIEEEMLTEINRFALASHFFWGLWSILQAKISTIKFGYLVSAL</sequence>
<dbReference type="EC" id="2.7.1.82" evidence="5"/>
<keyword evidence="1" id="KW-0444">Lipid biosynthesis</keyword>
<comment type="pathway">
    <text evidence="3">Phospholipid metabolism; phosphatidylethanolamine biosynthesis; phosphatidylethanolamine from ethanolamine: step 1/3.</text>
</comment>
<evidence type="ECO:0000256" key="1">
    <source>
        <dbReference type="ARBA" id="ARBA00023209"/>
    </source>
</evidence>
<keyword evidence="2" id="KW-1208">Phospholipid metabolism</keyword>
<keyword evidence="6" id="KW-0418">Kinase</keyword>
<comment type="caution">
    <text evidence="6">The sequence shown here is derived from an EMBL/GenBank/DDBJ whole genome shotgun (WGS) entry which is preliminary data.</text>
</comment>
<evidence type="ECO:0000313" key="7">
    <source>
        <dbReference type="Proteomes" id="UP000530263"/>
    </source>
</evidence>
<dbReference type="GO" id="GO:0005737">
    <property type="term" value="C:cytoplasm"/>
    <property type="evidence" value="ECO:0007669"/>
    <property type="project" value="TreeGrafter"/>
</dbReference>
<name>A0A7K4SH30_COLPI</name>
<evidence type="ECO:0000256" key="2">
    <source>
        <dbReference type="ARBA" id="ARBA00023264"/>
    </source>
</evidence>
<dbReference type="EMBL" id="VYZG01004962">
    <property type="protein sequence ID" value="NWQ84312.1"/>
    <property type="molecule type" value="Genomic_DNA"/>
</dbReference>
<dbReference type="OrthoDB" id="3649325at2759"/>
<dbReference type="InterPro" id="IPR011009">
    <property type="entry name" value="Kinase-like_dom_sf"/>
</dbReference>
<protein>
    <recommendedName>
        <fullName evidence="5">ethanolamine kinase</fullName>
        <ecNumber evidence="5">2.7.1.82</ecNumber>
    </recommendedName>
</protein>
<evidence type="ECO:0000313" key="6">
    <source>
        <dbReference type="EMBL" id="NWQ84312.1"/>
    </source>
</evidence>
<feature type="non-terminal residue" evidence="6">
    <location>
        <position position="1"/>
    </location>
</feature>
<dbReference type="CDD" id="cd05156">
    <property type="entry name" value="ChoK_euk"/>
    <property type="match status" value="1"/>
</dbReference>
<reference evidence="6 7" key="1">
    <citation type="submission" date="2019-09" db="EMBL/GenBank/DDBJ databases">
        <title>Bird 10,000 Genomes (B10K) Project - Family phase.</title>
        <authorList>
            <person name="Zhang G."/>
        </authorList>
    </citation>
    <scope>NUCLEOTIDE SEQUENCE [LARGE SCALE GENOMIC DNA]</scope>
    <source>
        <strain evidence="6">B10K-DU-021-26</strain>
        <tissue evidence="6">Mixed tissue sample</tissue>
    </source>
</reference>
<gene>
    <name evidence="6" type="primary">Chkb</name>
    <name evidence="6" type="ORF">COLPIC_R08086</name>
</gene>
<comment type="similarity">
    <text evidence="4">Belongs to the choline/ethanolamine kinase family.</text>
</comment>
<keyword evidence="1" id="KW-0594">Phospholipid biosynthesis</keyword>
<keyword evidence="7" id="KW-1185">Reference proteome</keyword>
<dbReference type="GO" id="GO:0004103">
    <property type="term" value="F:choline kinase activity"/>
    <property type="evidence" value="ECO:0007669"/>
    <property type="project" value="TreeGrafter"/>
</dbReference>
<dbReference type="GO" id="GO:0006646">
    <property type="term" value="P:phosphatidylethanolamine biosynthetic process"/>
    <property type="evidence" value="ECO:0007669"/>
    <property type="project" value="TreeGrafter"/>
</dbReference>
<dbReference type="AlphaFoldDB" id="A0A7K4SH30"/>
<evidence type="ECO:0000256" key="5">
    <source>
        <dbReference type="ARBA" id="ARBA00038874"/>
    </source>
</evidence>
<keyword evidence="6" id="KW-0808">Transferase</keyword>
<dbReference type="Pfam" id="PF01633">
    <property type="entry name" value="Choline_kinase"/>
    <property type="match status" value="2"/>
</dbReference>
<dbReference type="PANTHER" id="PTHR22603">
    <property type="entry name" value="CHOLINE/ETHANOALAMINE KINASE"/>
    <property type="match status" value="1"/>
</dbReference>
<evidence type="ECO:0000256" key="4">
    <source>
        <dbReference type="ARBA" id="ARBA00038211"/>
    </source>
</evidence>
<proteinExistence type="inferred from homology"/>
<feature type="non-terminal residue" evidence="6">
    <location>
        <position position="385"/>
    </location>
</feature>
<dbReference type="Gene3D" id="3.30.200.20">
    <property type="entry name" value="Phosphorylase Kinase, domain 1"/>
    <property type="match status" value="1"/>
</dbReference>
<organism evidence="6 7">
    <name type="scientific">Columbina picui</name>
    <name type="common">Picui ground-dove</name>
    <dbReference type="NCBI Taxonomy" id="115618"/>
    <lineage>
        <taxon>Eukaryota</taxon>
        <taxon>Metazoa</taxon>
        <taxon>Chordata</taxon>
        <taxon>Craniata</taxon>
        <taxon>Vertebrata</taxon>
        <taxon>Euteleostomi</taxon>
        <taxon>Archelosauria</taxon>
        <taxon>Archosauria</taxon>
        <taxon>Dinosauria</taxon>
        <taxon>Saurischia</taxon>
        <taxon>Theropoda</taxon>
        <taxon>Coelurosauria</taxon>
        <taxon>Aves</taxon>
        <taxon>Neognathae</taxon>
        <taxon>Neoaves</taxon>
        <taxon>Columbimorphae</taxon>
        <taxon>Columbiformes</taxon>
        <taxon>Columbidae</taxon>
        <taxon>Columbina</taxon>
    </lineage>
</organism>
<accession>A0A7K4SH30</accession>
<dbReference type="Gene3D" id="3.90.1200.10">
    <property type="match status" value="2"/>
</dbReference>
<dbReference type="SUPFAM" id="SSF56112">
    <property type="entry name" value="Protein kinase-like (PK-like)"/>
    <property type="match status" value="2"/>
</dbReference>